<name>A0ABS1V0D6_9PROT</name>
<dbReference type="RefSeq" id="WP_202824752.1">
    <property type="nucleotide sequence ID" value="NZ_JAEUXJ010000002.1"/>
</dbReference>
<feature type="transmembrane region" description="Helical" evidence="1">
    <location>
        <begin position="89"/>
        <end position="112"/>
    </location>
</feature>
<dbReference type="Proteomes" id="UP000606490">
    <property type="component" value="Unassembled WGS sequence"/>
</dbReference>
<feature type="transmembrane region" description="Helical" evidence="1">
    <location>
        <begin position="35"/>
        <end position="68"/>
    </location>
</feature>
<evidence type="ECO:0000313" key="2">
    <source>
        <dbReference type="EMBL" id="MBL6455022.1"/>
    </source>
</evidence>
<protein>
    <submittedName>
        <fullName evidence="2">Uncharacterized protein</fullName>
    </submittedName>
</protein>
<dbReference type="EMBL" id="JAEUXJ010000002">
    <property type="protein sequence ID" value="MBL6455022.1"/>
    <property type="molecule type" value="Genomic_DNA"/>
</dbReference>
<keyword evidence="1" id="KW-1133">Transmembrane helix</keyword>
<proteinExistence type="predicted"/>
<accession>A0ABS1V0D6</accession>
<comment type="caution">
    <text evidence="2">The sequence shown here is derived from an EMBL/GenBank/DDBJ whole genome shotgun (WGS) entry which is preliminary data.</text>
</comment>
<reference evidence="2 3" key="1">
    <citation type="submission" date="2021-01" db="EMBL/GenBank/DDBJ databases">
        <title>Belnapia mucosa sp. nov. and Belnapia arida sp. nov., isolated from the Tabernas Desert (Almeria, Spain).</title>
        <authorList>
            <person name="Molina-Menor E."/>
            <person name="Vidal-Verdu A."/>
            <person name="Calonge A."/>
            <person name="Satari L."/>
            <person name="Pereto Magraner J."/>
            <person name="Porcar Miralles M."/>
        </authorList>
    </citation>
    <scope>NUCLEOTIDE SEQUENCE [LARGE SCALE GENOMIC DNA]</scope>
    <source>
        <strain evidence="2 3">T6</strain>
    </source>
</reference>
<keyword evidence="1" id="KW-0812">Transmembrane</keyword>
<keyword evidence="3" id="KW-1185">Reference proteome</keyword>
<gene>
    <name evidence="2" type="ORF">JMJ55_06780</name>
</gene>
<sequence length="246" mass="26005">MIALLSLPAFCAVWLGGEAPSYLKAAVLGGMVGAFAAMIAGLMVVPFFLAVILFGAPWTVSIGAACGWIGHALRRHLGSRARTALRGSYLLAAIGAGLYGFLAPNAQAAVPWPDPEVSIRLSTWGFHTSQWRMRVSTPNGSALQEMWENWGPATRANIYRTPLGSVAIAGAGSYGWVIEFAADGKPRPGGHRELADASQWTYIGAVVQRDSALVFVSPTQLPECVETFGEGTIPPGREAFRSATGC</sequence>
<evidence type="ECO:0000256" key="1">
    <source>
        <dbReference type="SAM" id="Phobius"/>
    </source>
</evidence>
<keyword evidence="1" id="KW-0472">Membrane</keyword>
<evidence type="ECO:0000313" key="3">
    <source>
        <dbReference type="Proteomes" id="UP000606490"/>
    </source>
</evidence>
<organism evidence="2 3">
    <name type="scientific">Belnapia mucosa</name>
    <dbReference type="NCBI Taxonomy" id="2804532"/>
    <lineage>
        <taxon>Bacteria</taxon>
        <taxon>Pseudomonadati</taxon>
        <taxon>Pseudomonadota</taxon>
        <taxon>Alphaproteobacteria</taxon>
        <taxon>Acetobacterales</taxon>
        <taxon>Roseomonadaceae</taxon>
        <taxon>Belnapia</taxon>
    </lineage>
</organism>